<name>A0A1T5DJ96_9FIRM</name>
<dbReference type="Proteomes" id="UP000243406">
    <property type="component" value="Unassembled WGS sequence"/>
</dbReference>
<dbReference type="GO" id="GO:0006402">
    <property type="term" value="P:mRNA catabolic process"/>
    <property type="evidence" value="ECO:0007669"/>
    <property type="project" value="InterPro"/>
</dbReference>
<evidence type="ECO:0000256" key="5">
    <source>
        <dbReference type="ARBA" id="ARBA00022884"/>
    </source>
</evidence>
<evidence type="ECO:0000256" key="1">
    <source>
        <dbReference type="ARBA" id="ARBA00022490"/>
    </source>
</evidence>
<evidence type="ECO:0000256" key="6">
    <source>
        <dbReference type="HAMAP-Rule" id="MF_00167"/>
    </source>
</evidence>
<comment type="function">
    <text evidence="6">A translational regulator that binds mRNA to regulate translation initiation and/or mRNA stability. Usually binds in the 5'-UTR at or near the Shine-Dalgarno sequence preventing ribosome-binding, thus repressing translation. Its main target seems to be the major flagellin gene, while its function is anatagonized by FliW.</text>
</comment>
<comment type="similarity">
    <text evidence="6">Belongs to the CsrA/RsmA family.</text>
</comment>
<dbReference type="GO" id="GO:0005829">
    <property type="term" value="C:cytosol"/>
    <property type="evidence" value="ECO:0007669"/>
    <property type="project" value="TreeGrafter"/>
</dbReference>
<dbReference type="NCBIfam" id="TIGR00202">
    <property type="entry name" value="csrA"/>
    <property type="match status" value="1"/>
</dbReference>
<dbReference type="GO" id="GO:1902208">
    <property type="term" value="P:regulation of bacterial-type flagellum assembly"/>
    <property type="evidence" value="ECO:0007669"/>
    <property type="project" value="UniProtKB-UniRule"/>
</dbReference>
<dbReference type="AlphaFoldDB" id="A0A1T5DJ96"/>
<sequence>MLVLKRKAGESIIVADNIEIKIIEVEEGRIKIGIDAPKEVSIIRKEVLEETKSENKTASLSKNIDKSALTKILKNKK</sequence>
<evidence type="ECO:0000256" key="2">
    <source>
        <dbReference type="ARBA" id="ARBA00022491"/>
    </source>
</evidence>
<keyword evidence="3 6" id="KW-1005">Bacterial flagellum biogenesis</keyword>
<dbReference type="PANTHER" id="PTHR34984">
    <property type="entry name" value="CARBON STORAGE REGULATOR"/>
    <property type="match status" value="1"/>
</dbReference>
<dbReference type="GO" id="GO:0006109">
    <property type="term" value="P:regulation of carbohydrate metabolic process"/>
    <property type="evidence" value="ECO:0007669"/>
    <property type="project" value="InterPro"/>
</dbReference>
<comment type="subcellular location">
    <subcellularLocation>
        <location evidence="6">Cytoplasm</location>
    </subcellularLocation>
</comment>
<dbReference type="RefSeq" id="WP_079590648.1">
    <property type="nucleotide sequence ID" value="NZ_FUYN01000010.1"/>
</dbReference>
<dbReference type="PANTHER" id="PTHR34984:SF1">
    <property type="entry name" value="CARBON STORAGE REGULATOR"/>
    <property type="match status" value="1"/>
</dbReference>
<dbReference type="GO" id="GO:0045947">
    <property type="term" value="P:negative regulation of translational initiation"/>
    <property type="evidence" value="ECO:0007669"/>
    <property type="project" value="UniProtKB-UniRule"/>
</dbReference>
<gene>
    <name evidence="6" type="primary">csrA</name>
    <name evidence="7" type="ORF">SAMN02745120_0001</name>
</gene>
<dbReference type="FunFam" id="2.60.40.4380:FF:000002">
    <property type="entry name" value="Translational regulator CsrA"/>
    <property type="match status" value="1"/>
</dbReference>
<evidence type="ECO:0000313" key="8">
    <source>
        <dbReference type="Proteomes" id="UP000243406"/>
    </source>
</evidence>
<protein>
    <recommendedName>
        <fullName evidence="6">Translational regulator CsrA</fullName>
    </recommendedName>
</protein>
<accession>A0A1T5DJ96</accession>
<keyword evidence="4 6" id="KW-0810">Translation regulation</keyword>
<keyword evidence="1 6" id="KW-0963">Cytoplasm</keyword>
<dbReference type="NCBIfam" id="NF002469">
    <property type="entry name" value="PRK01712.1"/>
    <property type="match status" value="1"/>
</dbReference>
<organism evidence="7 8">
    <name type="scientific">Acetoanaerobium noterae</name>
    <dbReference type="NCBI Taxonomy" id="745369"/>
    <lineage>
        <taxon>Bacteria</taxon>
        <taxon>Bacillati</taxon>
        <taxon>Bacillota</taxon>
        <taxon>Clostridia</taxon>
        <taxon>Peptostreptococcales</taxon>
        <taxon>Filifactoraceae</taxon>
        <taxon>Acetoanaerobium</taxon>
    </lineage>
</organism>
<comment type="subunit">
    <text evidence="6">Homodimer; the beta-strands of each monomer intercalate to form a hydrophobic core, while the alpha-helices form wings that extend away from the core.</text>
</comment>
<dbReference type="Gene3D" id="2.60.40.4380">
    <property type="entry name" value="Translational regulator CsrA"/>
    <property type="match status" value="1"/>
</dbReference>
<dbReference type="InterPro" id="IPR003751">
    <property type="entry name" value="CsrA"/>
</dbReference>
<dbReference type="OrthoDB" id="9809061at2"/>
<keyword evidence="8" id="KW-1185">Reference proteome</keyword>
<reference evidence="8" key="1">
    <citation type="submission" date="2017-02" db="EMBL/GenBank/DDBJ databases">
        <authorList>
            <person name="Varghese N."/>
            <person name="Submissions S."/>
        </authorList>
    </citation>
    <scope>NUCLEOTIDE SEQUENCE [LARGE SCALE GENOMIC DNA]</scope>
    <source>
        <strain evidence="8">ATCC 35199</strain>
    </source>
</reference>
<dbReference type="HAMAP" id="MF_00167">
    <property type="entry name" value="CsrA"/>
    <property type="match status" value="1"/>
</dbReference>
<keyword evidence="2 6" id="KW-0678">Repressor</keyword>
<dbReference type="GO" id="GO:0044781">
    <property type="term" value="P:bacterial-type flagellum organization"/>
    <property type="evidence" value="ECO:0007669"/>
    <property type="project" value="UniProtKB-KW"/>
</dbReference>
<keyword evidence="5 6" id="KW-0694">RNA-binding</keyword>
<evidence type="ECO:0000313" key="7">
    <source>
        <dbReference type="EMBL" id="SKB71540.1"/>
    </source>
</evidence>
<dbReference type="Pfam" id="PF02599">
    <property type="entry name" value="CsrA"/>
    <property type="match status" value="1"/>
</dbReference>
<evidence type="ECO:0000256" key="4">
    <source>
        <dbReference type="ARBA" id="ARBA00022845"/>
    </source>
</evidence>
<proteinExistence type="inferred from homology"/>
<dbReference type="GO" id="GO:0048027">
    <property type="term" value="F:mRNA 5'-UTR binding"/>
    <property type="evidence" value="ECO:0007669"/>
    <property type="project" value="UniProtKB-UniRule"/>
</dbReference>
<dbReference type="InterPro" id="IPR036107">
    <property type="entry name" value="CsrA_sf"/>
</dbReference>
<dbReference type="EMBL" id="FUYN01000010">
    <property type="protein sequence ID" value="SKB71540.1"/>
    <property type="molecule type" value="Genomic_DNA"/>
</dbReference>
<dbReference type="SUPFAM" id="SSF117130">
    <property type="entry name" value="CsrA-like"/>
    <property type="match status" value="1"/>
</dbReference>
<evidence type="ECO:0000256" key="3">
    <source>
        <dbReference type="ARBA" id="ARBA00022795"/>
    </source>
</evidence>